<evidence type="ECO:0000313" key="2">
    <source>
        <dbReference type="Proteomes" id="UP001152795"/>
    </source>
</evidence>
<sequence length="70" mass="7942">KAALEEANRSGTVWYMVVVILVSGIIIGILLSYIVFCSRRKFRSRKPQSNPETKATEVDIQLTKSLIFQK</sequence>
<accession>A0A6S7LU28</accession>
<proteinExistence type="predicted"/>
<dbReference type="Proteomes" id="UP001152795">
    <property type="component" value="Unassembled WGS sequence"/>
</dbReference>
<comment type="caution">
    <text evidence="1">The sequence shown here is derived from an EMBL/GenBank/DDBJ whole genome shotgun (WGS) entry which is preliminary data.</text>
</comment>
<keyword evidence="2" id="KW-1185">Reference proteome</keyword>
<dbReference type="EMBL" id="CACRXK020032526">
    <property type="protein sequence ID" value="CAB4043509.1"/>
    <property type="molecule type" value="Genomic_DNA"/>
</dbReference>
<name>A0A6S7LU28_PARCT</name>
<dbReference type="AlphaFoldDB" id="A0A6S7LU28"/>
<organism evidence="1 2">
    <name type="scientific">Paramuricea clavata</name>
    <name type="common">Red gorgonian</name>
    <name type="synonym">Violescent sea-whip</name>
    <dbReference type="NCBI Taxonomy" id="317549"/>
    <lineage>
        <taxon>Eukaryota</taxon>
        <taxon>Metazoa</taxon>
        <taxon>Cnidaria</taxon>
        <taxon>Anthozoa</taxon>
        <taxon>Octocorallia</taxon>
        <taxon>Malacalcyonacea</taxon>
        <taxon>Plexauridae</taxon>
        <taxon>Paramuricea</taxon>
    </lineage>
</organism>
<evidence type="ECO:0000313" key="1">
    <source>
        <dbReference type="EMBL" id="CAB4043509.1"/>
    </source>
</evidence>
<gene>
    <name evidence="1" type="ORF">PACLA_8A072839</name>
</gene>
<reference evidence="1" key="1">
    <citation type="submission" date="2020-04" db="EMBL/GenBank/DDBJ databases">
        <authorList>
            <person name="Alioto T."/>
            <person name="Alioto T."/>
            <person name="Gomez Garrido J."/>
        </authorList>
    </citation>
    <scope>NUCLEOTIDE SEQUENCE</scope>
    <source>
        <strain evidence="1">A484AB</strain>
    </source>
</reference>
<feature type="non-terminal residue" evidence="1">
    <location>
        <position position="1"/>
    </location>
</feature>
<protein>
    <submittedName>
        <fullName evidence="1">Uncharacterized protein</fullName>
    </submittedName>
</protein>